<dbReference type="Proteomes" id="UP000054564">
    <property type="component" value="Unassembled WGS sequence"/>
</dbReference>
<feature type="transmembrane region" description="Helical" evidence="2">
    <location>
        <begin position="410"/>
        <end position="428"/>
    </location>
</feature>
<protein>
    <submittedName>
        <fullName evidence="3">Uncharacterized protein</fullName>
    </submittedName>
</protein>
<feature type="transmembrane region" description="Helical" evidence="2">
    <location>
        <begin position="31"/>
        <end position="52"/>
    </location>
</feature>
<dbReference type="AlphaFoldDB" id="A0A0L0W023"/>
<evidence type="ECO:0000256" key="2">
    <source>
        <dbReference type="SAM" id="Phobius"/>
    </source>
</evidence>
<reference evidence="4" key="1">
    <citation type="submission" date="2014-03" db="EMBL/GenBank/DDBJ databases">
        <title>The Genome Sequence of Puccinia striiformis f. sp. tritici PST-78.</title>
        <authorList>
            <consortium name="The Broad Institute Genome Sequencing Platform"/>
            <person name="Cuomo C."/>
            <person name="Hulbert S."/>
            <person name="Chen X."/>
            <person name="Walker B."/>
            <person name="Young S.K."/>
            <person name="Zeng Q."/>
            <person name="Gargeya S."/>
            <person name="Fitzgerald M."/>
            <person name="Haas B."/>
            <person name="Abouelleil A."/>
            <person name="Alvarado L."/>
            <person name="Arachchi H.M."/>
            <person name="Berlin A.M."/>
            <person name="Chapman S.B."/>
            <person name="Goldberg J."/>
            <person name="Griggs A."/>
            <person name="Gujja S."/>
            <person name="Hansen M."/>
            <person name="Howarth C."/>
            <person name="Imamovic A."/>
            <person name="Larimer J."/>
            <person name="McCowan C."/>
            <person name="Montmayeur A."/>
            <person name="Murphy C."/>
            <person name="Neiman D."/>
            <person name="Pearson M."/>
            <person name="Priest M."/>
            <person name="Roberts A."/>
            <person name="Saif S."/>
            <person name="Shea T."/>
            <person name="Sisk P."/>
            <person name="Sykes S."/>
            <person name="Wortman J."/>
            <person name="Nusbaum C."/>
            <person name="Birren B."/>
        </authorList>
    </citation>
    <scope>NUCLEOTIDE SEQUENCE [LARGE SCALE GENOMIC DNA]</scope>
    <source>
        <strain evidence="4">race PST-78</strain>
    </source>
</reference>
<dbReference type="OrthoDB" id="2497538at2759"/>
<feature type="transmembrane region" description="Helical" evidence="2">
    <location>
        <begin position="242"/>
        <end position="268"/>
    </location>
</feature>
<feature type="region of interest" description="Disordered" evidence="1">
    <location>
        <begin position="474"/>
        <end position="497"/>
    </location>
</feature>
<feature type="transmembrane region" description="Helical" evidence="2">
    <location>
        <begin position="73"/>
        <end position="96"/>
    </location>
</feature>
<evidence type="ECO:0000313" key="3">
    <source>
        <dbReference type="EMBL" id="KNF04871.1"/>
    </source>
</evidence>
<comment type="caution">
    <text evidence="3">The sequence shown here is derived from an EMBL/GenBank/DDBJ whole genome shotgun (WGS) entry which is preliminary data.</text>
</comment>
<accession>A0A0L0W023</accession>
<keyword evidence="2" id="KW-0812">Transmembrane</keyword>
<gene>
    <name evidence="3" type="ORF">PSTG_01925</name>
</gene>
<sequence length="604" mass="66902">MSALSTPEGWIALRQLVKQSASLQQSPTQTIELRICAALTFLSGLLYAASFLKRRSGGMWICRKDAQGYCHPNVHTTLPIAAVVYAILDVTAVVLVERNLNYAVDPIPITLQLVAYLALQVFAWLKIWAILYALISSRLRRRKNKGGSSRTRQIVPPWLFNTFVSATITAVILGQIPLIVLLSRSIHKFRNQFDVSDLLFQQAASMSSSTTQDSDSGSEVAVQAILNLTILEKEGLTINQLFLAYIVFTISWMSFNILVYAVSAGFLLNALRSQKNTLSSALENRKVLRLIQESAREEAKARDSCKSWVFCSSEEEEVPGSTKGHRSFDPWTWKSWVDFARDESMNGEAFWDGIGQLNLPVRSSRANLEDAFAVGEKSTRADHARINDSALQMHWTTTTRYWYSTMGQTIVGLGMFSSYLIMGCWLLVNRSIFAGVDQLIEAFIWSNWTWGGGPGLMLGIVACIVAFSPTPALPQGAKTRNPTPSTAGSRSGKGRPIWKSKWDGISGGAALVTDQSDNLSIAGSAWRRPSLDSYKSSKNKLVLSRQASFDSSIFKHVAGHYEMAHKATTEDLSWGKSERSQQEDLVETEWIAGNFDAIKGLRNG</sequence>
<evidence type="ECO:0000256" key="1">
    <source>
        <dbReference type="SAM" id="MobiDB-lite"/>
    </source>
</evidence>
<dbReference type="EMBL" id="AJIL01000010">
    <property type="protein sequence ID" value="KNF04871.1"/>
    <property type="molecule type" value="Genomic_DNA"/>
</dbReference>
<keyword evidence="4" id="KW-1185">Reference proteome</keyword>
<evidence type="ECO:0000313" key="4">
    <source>
        <dbReference type="Proteomes" id="UP000054564"/>
    </source>
</evidence>
<keyword evidence="2" id="KW-0472">Membrane</keyword>
<feature type="transmembrane region" description="Helical" evidence="2">
    <location>
        <begin position="116"/>
        <end position="137"/>
    </location>
</feature>
<keyword evidence="2" id="KW-1133">Transmembrane helix</keyword>
<feature type="transmembrane region" description="Helical" evidence="2">
    <location>
        <begin position="158"/>
        <end position="182"/>
    </location>
</feature>
<feature type="compositionally biased region" description="Polar residues" evidence="1">
    <location>
        <begin position="478"/>
        <end position="489"/>
    </location>
</feature>
<organism evidence="3 4">
    <name type="scientific">Puccinia striiformis f. sp. tritici PST-78</name>
    <dbReference type="NCBI Taxonomy" id="1165861"/>
    <lineage>
        <taxon>Eukaryota</taxon>
        <taxon>Fungi</taxon>
        <taxon>Dikarya</taxon>
        <taxon>Basidiomycota</taxon>
        <taxon>Pucciniomycotina</taxon>
        <taxon>Pucciniomycetes</taxon>
        <taxon>Pucciniales</taxon>
        <taxon>Pucciniaceae</taxon>
        <taxon>Puccinia</taxon>
    </lineage>
</organism>
<proteinExistence type="predicted"/>
<name>A0A0L0W023_9BASI</name>
<feature type="transmembrane region" description="Helical" evidence="2">
    <location>
        <begin position="448"/>
        <end position="468"/>
    </location>
</feature>